<dbReference type="InterPro" id="IPR009014">
    <property type="entry name" value="Transketo_C/PFOR_II"/>
</dbReference>
<comment type="similarity">
    <text evidence="2 10">Belongs to the transketolase family. DXPS subfamily.</text>
</comment>
<dbReference type="GO" id="GO:0000287">
    <property type="term" value="F:magnesium ion binding"/>
    <property type="evidence" value="ECO:0007669"/>
    <property type="project" value="UniProtKB-UniRule"/>
</dbReference>
<dbReference type="CDD" id="cd07033">
    <property type="entry name" value="TPP_PYR_DXS_TK_like"/>
    <property type="match status" value="1"/>
</dbReference>
<dbReference type="InterPro" id="IPR029061">
    <property type="entry name" value="THDP-binding"/>
</dbReference>
<evidence type="ECO:0000256" key="2">
    <source>
        <dbReference type="ARBA" id="ARBA00011081"/>
    </source>
</evidence>
<keyword evidence="13" id="KW-1185">Reference proteome</keyword>
<keyword evidence="9 10" id="KW-0414">Isoprene biosynthesis</keyword>
<name>A0A8J7GXY7_9FIRM</name>
<dbReference type="GO" id="GO:0005829">
    <property type="term" value="C:cytosol"/>
    <property type="evidence" value="ECO:0007669"/>
    <property type="project" value="TreeGrafter"/>
</dbReference>
<feature type="binding site" evidence="10">
    <location>
        <position position="373"/>
    </location>
    <ligand>
        <name>thiamine diphosphate</name>
        <dbReference type="ChEBI" id="CHEBI:58937"/>
    </ligand>
</feature>
<dbReference type="CDD" id="cd02007">
    <property type="entry name" value="TPP_DXS"/>
    <property type="match status" value="1"/>
</dbReference>
<evidence type="ECO:0000256" key="8">
    <source>
        <dbReference type="ARBA" id="ARBA00023052"/>
    </source>
</evidence>
<dbReference type="GO" id="GO:0008661">
    <property type="term" value="F:1-deoxy-D-xylulose-5-phosphate synthase activity"/>
    <property type="evidence" value="ECO:0007669"/>
    <property type="project" value="UniProtKB-UniRule"/>
</dbReference>
<evidence type="ECO:0000256" key="6">
    <source>
        <dbReference type="ARBA" id="ARBA00022842"/>
    </source>
</evidence>
<dbReference type="NCBIfam" id="TIGR00204">
    <property type="entry name" value="dxs"/>
    <property type="match status" value="1"/>
</dbReference>
<dbReference type="PANTHER" id="PTHR43322">
    <property type="entry name" value="1-D-DEOXYXYLULOSE 5-PHOSPHATE SYNTHASE-RELATED"/>
    <property type="match status" value="1"/>
</dbReference>
<evidence type="ECO:0000313" key="12">
    <source>
        <dbReference type="EMBL" id="MBH1940209.1"/>
    </source>
</evidence>
<keyword evidence="6 10" id="KW-0460">Magnesium</keyword>
<dbReference type="SMART" id="SM00861">
    <property type="entry name" value="Transket_pyr"/>
    <property type="match status" value="1"/>
</dbReference>
<dbReference type="SUPFAM" id="SSF52922">
    <property type="entry name" value="TK C-terminal domain-like"/>
    <property type="match status" value="1"/>
</dbReference>
<dbReference type="Gene3D" id="3.40.50.970">
    <property type="match status" value="2"/>
</dbReference>
<dbReference type="InterPro" id="IPR049557">
    <property type="entry name" value="Transketolase_CS"/>
</dbReference>
<keyword evidence="8 10" id="KW-0786">Thiamine pyrophosphate</keyword>
<keyword evidence="7 10" id="KW-0784">Thiamine biosynthesis</keyword>
<evidence type="ECO:0000256" key="5">
    <source>
        <dbReference type="ARBA" id="ARBA00022723"/>
    </source>
</evidence>
<evidence type="ECO:0000313" key="13">
    <source>
        <dbReference type="Proteomes" id="UP000623269"/>
    </source>
</evidence>
<dbReference type="GO" id="GO:0016114">
    <property type="term" value="P:terpenoid biosynthetic process"/>
    <property type="evidence" value="ECO:0007669"/>
    <property type="project" value="UniProtKB-UniRule"/>
</dbReference>
<dbReference type="SUPFAM" id="SSF52518">
    <property type="entry name" value="Thiamin diphosphate-binding fold (THDP-binding)"/>
    <property type="match status" value="2"/>
</dbReference>
<feature type="domain" description="Transketolase-like pyrimidine-binding" evidence="11">
    <location>
        <begin position="322"/>
        <end position="486"/>
    </location>
</feature>
<dbReference type="AlphaFoldDB" id="A0A8J7GXY7"/>
<dbReference type="InterPro" id="IPR033248">
    <property type="entry name" value="Transketolase_C"/>
</dbReference>
<dbReference type="InterPro" id="IPR005475">
    <property type="entry name" value="Transketolase-like_Pyr-bd"/>
</dbReference>
<feature type="binding site" evidence="10">
    <location>
        <position position="181"/>
    </location>
    <ligand>
        <name>Mg(2+)</name>
        <dbReference type="ChEBI" id="CHEBI:18420"/>
    </ligand>
</feature>
<comment type="cofactor">
    <cofactor evidence="10">
        <name>Mg(2+)</name>
        <dbReference type="ChEBI" id="CHEBI:18420"/>
    </cofactor>
    <text evidence="10">Binds 1 Mg(2+) ion per subunit.</text>
</comment>
<dbReference type="GO" id="GO:0019288">
    <property type="term" value="P:isopentenyl diphosphate biosynthetic process, methylerythritol 4-phosphate pathway"/>
    <property type="evidence" value="ECO:0007669"/>
    <property type="project" value="TreeGrafter"/>
</dbReference>
<dbReference type="PROSITE" id="PS00801">
    <property type="entry name" value="TRANSKETOLASE_1"/>
    <property type="match status" value="1"/>
</dbReference>
<dbReference type="GO" id="GO:0030976">
    <property type="term" value="F:thiamine pyrophosphate binding"/>
    <property type="evidence" value="ECO:0007669"/>
    <property type="project" value="UniProtKB-UniRule"/>
</dbReference>
<comment type="catalytic activity">
    <reaction evidence="10">
        <text>D-glyceraldehyde 3-phosphate + pyruvate + H(+) = 1-deoxy-D-xylulose 5-phosphate + CO2</text>
        <dbReference type="Rhea" id="RHEA:12605"/>
        <dbReference type="ChEBI" id="CHEBI:15361"/>
        <dbReference type="ChEBI" id="CHEBI:15378"/>
        <dbReference type="ChEBI" id="CHEBI:16526"/>
        <dbReference type="ChEBI" id="CHEBI:57792"/>
        <dbReference type="ChEBI" id="CHEBI:59776"/>
        <dbReference type="EC" id="2.2.1.7"/>
    </reaction>
</comment>
<dbReference type="Gene3D" id="3.40.50.920">
    <property type="match status" value="1"/>
</dbReference>
<feature type="binding site" evidence="10">
    <location>
        <begin position="121"/>
        <end position="123"/>
    </location>
    <ligand>
        <name>thiamine diphosphate</name>
        <dbReference type="ChEBI" id="CHEBI:58937"/>
    </ligand>
</feature>
<gene>
    <name evidence="10" type="primary">dxs</name>
    <name evidence="12" type="ORF">I5677_04775</name>
</gene>
<evidence type="ECO:0000256" key="3">
    <source>
        <dbReference type="ARBA" id="ARBA00011738"/>
    </source>
</evidence>
<evidence type="ECO:0000256" key="4">
    <source>
        <dbReference type="ARBA" id="ARBA00022679"/>
    </source>
</evidence>
<keyword evidence="5 10" id="KW-0479">Metal-binding</keyword>
<evidence type="ECO:0000256" key="1">
    <source>
        <dbReference type="ARBA" id="ARBA00004980"/>
    </source>
</evidence>
<accession>A0A8J7GXY7</accession>
<feature type="binding site" evidence="10">
    <location>
        <begin position="153"/>
        <end position="154"/>
    </location>
    <ligand>
        <name>thiamine diphosphate</name>
        <dbReference type="ChEBI" id="CHEBI:58937"/>
    </ligand>
</feature>
<dbReference type="InterPro" id="IPR005477">
    <property type="entry name" value="Dxylulose-5-P_synthase"/>
</dbReference>
<keyword evidence="4 10" id="KW-0808">Transferase</keyword>
<dbReference type="UniPathway" id="UPA00064">
    <property type="reaction ID" value="UER00091"/>
</dbReference>
<evidence type="ECO:0000259" key="11">
    <source>
        <dbReference type="SMART" id="SM00861"/>
    </source>
</evidence>
<comment type="function">
    <text evidence="10">Catalyzes the acyloin condensation reaction between C atoms 2 and 3 of pyruvate and glyceraldehyde 3-phosphate to yield 1-deoxy-D-xylulose-5-phosphate (DXP).</text>
</comment>
<organism evidence="12 13">
    <name type="scientific">Mobilitalea sibirica</name>
    <dbReference type="NCBI Taxonomy" id="1462919"/>
    <lineage>
        <taxon>Bacteria</taxon>
        <taxon>Bacillati</taxon>
        <taxon>Bacillota</taxon>
        <taxon>Clostridia</taxon>
        <taxon>Lachnospirales</taxon>
        <taxon>Lachnospiraceae</taxon>
        <taxon>Mobilitalea</taxon>
    </lineage>
</organism>
<dbReference type="Pfam" id="PF13292">
    <property type="entry name" value="DXP_synthase_N"/>
    <property type="match status" value="1"/>
</dbReference>
<dbReference type="NCBIfam" id="NF003933">
    <property type="entry name" value="PRK05444.2-2"/>
    <property type="match status" value="1"/>
</dbReference>
<comment type="subunit">
    <text evidence="3 10">Homodimer.</text>
</comment>
<comment type="pathway">
    <text evidence="1 10">Metabolic intermediate biosynthesis; 1-deoxy-D-xylulose 5-phosphate biosynthesis; 1-deoxy-D-xylulose 5-phosphate from D-glyceraldehyde 3-phosphate and pyruvate: step 1/1.</text>
</comment>
<dbReference type="PANTHER" id="PTHR43322:SF5">
    <property type="entry name" value="1-DEOXY-D-XYLULOSE-5-PHOSPHATE SYNTHASE, CHLOROPLASTIC"/>
    <property type="match status" value="1"/>
</dbReference>
<comment type="caution">
    <text evidence="12">The sequence shown here is derived from an EMBL/GenBank/DDBJ whole genome shotgun (WGS) entry which is preliminary data.</text>
</comment>
<proteinExistence type="inferred from homology"/>
<feature type="binding site" evidence="10">
    <location>
        <position position="292"/>
    </location>
    <ligand>
        <name>thiamine diphosphate</name>
        <dbReference type="ChEBI" id="CHEBI:58937"/>
    </ligand>
</feature>
<dbReference type="Pfam" id="PF02779">
    <property type="entry name" value="Transket_pyr"/>
    <property type="match status" value="1"/>
</dbReference>
<dbReference type="GO" id="GO:0009228">
    <property type="term" value="P:thiamine biosynthetic process"/>
    <property type="evidence" value="ECO:0007669"/>
    <property type="project" value="UniProtKB-UniRule"/>
</dbReference>
<feature type="binding site" evidence="10">
    <location>
        <position position="181"/>
    </location>
    <ligand>
        <name>thiamine diphosphate</name>
        <dbReference type="ChEBI" id="CHEBI:58937"/>
    </ligand>
</feature>
<dbReference type="Pfam" id="PF02780">
    <property type="entry name" value="Transketolase_C"/>
    <property type="match status" value="1"/>
</dbReference>
<dbReference type="FunFam" id="3.40.50.970:FF:000005">
    <property type="entry name" value="1-deoxy-D-xylulose-5-phosphate synthase"/>
    <property type="match status" value="1"/>
</dbReference>
<dbReference type="EC" id="2.2.1.7" evidence="10"/>
<evidence type="ECO:0000256" key="10">
    <source>
        <dbReference type="HAMAP-Rule" id="MF_00315"/>
    </source>
</evidence>
<evidence type="ECO:0000256" key="9">
    <source>
        <dbReference type="ARBA" id="ARBA00023229"/>
    </source>
</evidence>
<dbReference type="EMBL" id="JAEAGR010000003">
    <property type="protein sequence ID" value="MBH1940209.1"/>
    <property type="molecule type" value="Genomic_DNA"/>
</dbReference>
<comment type="cofactor">
    <cofactor evidence="10">
        <name>thiamine diphosphate</name>
        <dbReference type="ChEBI" id="CHEBI:58937"/>
    </cofactor>
    <text evidence="10">Binds 1 thiamine pyrophosphate per subunit.</text>
</comment>
<protein>
    <recommendedName>
        <fullName evidence="10">1-deoxy-D-xylulose-5-phosphate synthase</fullName>
        <ecNumber evidence="10">2.2.1.7</ecNumber>
    </recommendedName>
    <alternativeName>
        <fullName evidence="10">1-deoxyxylulose-5-phosphate synthase</fullName>
        <shortName evidence="10">DXP synthase</shortName>
        <shortName evidence="10">DXPS</shortName>
    </alternativeName>
</protein>
<feature type="binding site" evidence="10">
    <location>
        <position position="152"/>
    </location>
    <ligand>
        <name>Mg(2+)</name>
        <dbReference type="ChEBI" id="CHEBI:18420"/>
    </ligand>
</feature>
<feature type="binding site" evidence="10">
    <location>
        <position position="80"/>
    </location>
    <ligand>
        <name>thiamine diphosphate</name>
        <dbReference type="ChEBI" id="CHEBI:58937"/>
    </ligand>
</feature>
<dbReference type="Proteomes" id="UP000623269">
    <property type="component" value="Unassembled WGS sequence"/>
</dbReference>
<evidence type="ECO:0000256" key="7">
    <source>
        <dbReference type="ARBA" id="ARBA00022977"/>
    </source>
</evidence>
<reference evidence="12" key="1">
    <citation type="submission" date="2020-12" db="EMBL/GenBank/DDBJ databases">
        <title>M. sibirica DSM 26468T genome.</title>
        <authorList>
            <person name="Thieme N."/>
            <person name="Rettenmaier R."/>
            <person name="Zverlov V."/>
            <person name="Liebl W."/>
        </authorList>
    </citation>
    <scope>NUCLEOTIDE SEQUENCE</scope>
    <source>
        <strain evidence="12">DSM 26468</strain>
    </source>
</reference>
<sequence>MKEVDRLPKLLDYINQANDIKKIRMQDYPKLAEEIRSFLISHISKTGGHLASNLGVVELSMALHLFLSFPKDKIIWDVGHQAYTHKLLTGRKEMFATLRQLDGLSGFPKCEESNCDSFDTGHSSTAISAALGLVKARELNNENHKVVAVLGDGALTGGMAFEALNNAGRLKSNMMIVLNDNNMSISENVGGLANYLAKLRTNNKYTGFKENLENTLTQMPGIGKTVVDKLKRSKDAIKYFMLPSMFFEDMGLTYIGPIDGHNINHMITAFRAAAKVQKAVVVHVITKKGKGYPLAEKYPSKFHGVDAFDVTSGKAVKEEKGISYTKVFSDALVRIAEKNDKVVAITAAMPYGTGLSDFKKRFPSRFFDVGIAEQHAVTYAAGLAMGGFKPVVAIYSTFLQRAYDQIIHDVCINNLPVVFMIDRAGVTGRDGKTHQGIFDLSYLSHIPNLVVLAPKNKLELEEMLSYSISYNGPIAIRYPKGEAYLGLDEYQAPIEYGQSEIIKEEAEIALLAVGSMVKTAEKVKNGLKQMGKKASLINVRFISPLDTKLLDRLSENHSIFITIEENVRSGGYGQKVSDYLHEMNRPNSRHINISIPDMYIEHGGVSELHKRIGLDADSILERIKYLLNES</sequence>
<dbReference type="HAMAP" id="MF_00315">
    <property type="entry name" value="DXP_synth"/>
    <property type="match status" value="1"/>
</dbReference>